<dbReference type="InterPro" id="IPR051124">
    <property type="entry name" value="Phosphate_Transport_Permease"/>
</dbReference>
<dbReference type="STRING" id="272844.PAB0698"/>
<proteinExistence type="inferred from homology"/>
<accession>Q9UZU9</accession>
<dbReference type="Pfam" id="PF00528">
    <property type="entry name" value="BPD_transp_1"/>
    <property type="match status" value="1"/>
</dbReference>
<feature type="transmembrane region" description="Helical" evidence="9">
    <location>
        <begin position="229"/>
        <end position="252"/>
    </location>
</feature>
<dbReference type="GO" id="GO:0006817">
    <property type="term" value="P:phosphate ion transport"/>
    <property type="evidence" value="ECO:0007669"/>
    <property type="project" value="UniProtKB-KW"/>
</dbReference>
<feature type="domain" description="ABC transmembrane type-1" evidence="11">
    <location>
        <begin position="65"/>
        <end position="291"/>
    </location>
</feature>
<evidence type="ECO:0000256" key="6">
    <source>
        <dbReference type="ARBA" id="ARBA00022692"/>
    </source>
</evidence>
<comment type="subcellular location">
    <subcellularLocation>
        <location evidence="1 9">Cell membrane</location>
        <topology evidence="1 9">Multi-pass membrane protein</topology>
    </subcellularLocation>
</comment>
<dbReference type="PATRIC" id="fig|272844.11.peg.1099"/>
<evidence type="ECO:0000313" key="12">
    <source>
        <dbReference type="EMBL" id="CAB49957.1"/>
    </source>
</evidence>
<dbReference type="NCBIfam" id="TIGR02138">
    <property type="entry name" value="phosphate_pstC"/>
    <property type="match status" value="1"/>
</dbReference>
<keyword evidence="14" id="KW-1185">Reference proteome</keyword>
<protein>
    <recommendedName>
        <fullName evidence="10">Phosphate transport system permease protein</fullName>
    </recommendedName>
</protein>
<evidence type="ECO:0000256" key="2">
    <source>
        <dbReference type="ARBA" id="ARBA00007069"/>
    </source>
</evidence>
<evidence type="ECO:0000256" key="4">
    <source>
        <dbReference type="ARBA" id="ARBA00022475"/>
    </source>
</evidence>
<dbReference type="KEGG" id="pab:PAB0698"/>
<dbReference type="Proteomes" id="UP000009139">
    <property type="component" value="Chromosome"/>
</dbReference>
<keyword evidence="8 9" id="KW-0472">Membrane</keyword>
<dbReference type="HOGENOM" id="CLU_033621_1_3_2"/>
<evidence type="ECO:0000256" key="9">
    <source>
        <dbReference type="RuleBase" id="RU363032"/>
    </source>
</evidence>
<dbReference type="PANTHER" id="PTHR30425:SF1">
    <property type="entry name" value="PHOSPHATE TRANSPORT SYSTEM PERMEASE PROTEIN PSTC"/>
    <property type="match status" value="1"/>
</dbReference>
<evidence type="ECO:0000256" key="8">
    <source>
        <dbReference type="ARBA" id="ARBA00023136"/>
    </source>
</evidence>
<evidence type="ECO:0000313" key="15">
    <source>
        <dbReference type="Proteomes" id="UP000009139"/>
    </source>
</evidence>
<keyword evidence="5 10" id="KW-0592">Phosphate transport</keyword>
<evidence type="ECO:0000313" key="14">
    <source>
        <dbReference type="Proteomes" id="UP000000810"/>
    </source>
</evidence>
<dbReference type="PIR" id="H75081">
    <property type="entry name" value="H75081"/>
</dbReference>
<feature type="transmembrane region" description="Helical" evidence="9">
    <location>
        <begin position="155"/>
        <end position="176"/>
    </location>
</feature>
<dbReference type="InterPro" id="IPR011864">
    <property type="entry name" value="Phosphate_PstC"/>
</dbReference>
<dbReference type="InterPro" id="IPR035906">
    <property type="entry name" value="MetI-like_sf"/>
</dbReference>
<dbReference type="PROSITE" id="PS50928">
    <property type="entry name" value="ABC_TM1"/>
    <property type="match status" value="1"/>
</dbReference>
<evidence type="ECO:0000256" key="7">
    <source>
        <dbReference type="ARBA" id="ARBA00022989"/>
    </source>
</evidence>
<evidence type="ECO:0000256" key="10">
    <source>
        <dbReference type="RuleBase" id="RU363054"/>
    </source>
</evidence>
<evidence type="ECO:0000256" key="5">
    <source>
        <dbReference type="ARBA" id="ARBA00022592"/>
    </source>
</evidence>
<feature type="transmembrane region" description="Helical" evidence="9">
    <location>
        <begin position="272"/>
        <end position="295"/>
    </location>
</feature>
<comment type="function">
    <text evidence="10">Part of the binding-protein-dependent transport system for phosphate; probably responsible for the translocation of the substrate across the membrane.</text>
</comment>
<dbReference type="GO" id="GO:0005315">
    <property type="term" value="F:phosphate transmembrane transporter activity"/>
    <property type="evidence" value="ECO:0007669"/>
    <property type="project" value="InterPro"/>
</dbReference>
<reference evidence="12" key="2">
    <citation type="journal article" date="2000" name="J. Mol. Biol.">
        <title>Archaeal homologs of eukaryotic methylation guide small nucleolar RNAs: lessons from the Pyrococcus genomes.</title>
        <authorList>
            <person name="Gaspin C."/>
            <person name="Cavaille J."/>
            <person name="Erauso G."/>
        </authorList>
    </citation>
    <scope>NUCLEOTIDE SEQUENCE</scope>
    <source>
        <strain evidence="12">Orsay</strain>
    </source>
</reference>
<evidence type="ECO:0000313" key="13">
    <source>
        <dbReference type="EMBL" id="CCE70456.1"/>
    </source>
</evidence>
<feature type="transmembrane region" description="Helical" evidence="9">
    <location>
        <begin position="63"/>
        <end position="89"/>
    </location>
</feature>
<reference evidence="12 14" key="4">
    <citation type="journal article" date="2003" name="Mol. Microbiol.">
        <title>An integrated analysis of the genome of the hyperthermophilic archaeon Pyrococcus abyssi.</title>
        <authorList>
            <person name="Cohen G."/>
            <person name="Barbe V."/>
            <person name="Flament D."/>
            <person name="Galperin M."/>
            <person name="Heilig R."/>
            <person name="Ripp R."/>
            <person name="Lecompte O."/>
            <person name="Prieur D."/>
            <person name="Poch O."/>
            <person name="Quellerou J."/>
            <person name="Thierry J.C."/>
            <person name="Van der Oost J."/>
            <person name="Weissenbach J."/>
            <person name="Zivanovic Y."/>
            <person name="Forterre P."/>
        </authorList>
    </citation>
    <scope>NUCLEOTIDE SEQUENCE [LARGE SCALE GENOMIC DNA]</scope>
    <source>
        <strain evidence="14">GE5 / Orsay</strain>
        <strain evidence="12">Orsay</strain>
    </source>
</reference>
<dbReference type="SUPFAM" id="SSF161098">
    <property type="entry name" value="MetI-like"/>
    <property type="match status" value="1"/>
</dbReference>
<dbReference type="OrthoDB" id="338493at2157"/>
<reference evidence="13 15" key="5">
    <citation type="journal article" date="2012" name="Curr. Microbiol.">
        <title>Re-annotation of two hyperthermophilic archaea Pyrococcus abyssi GE5 and Pyrococcus furiosus DSM 3638.</title>
        <authorList>
            <person name="Gao J."/>
            <person name="Wang J."/>
        </authorList>
    </citation>
    <scope>GENOME REANNOTATION</scope>
    <source>
        <strain evidence="13">GE5</strain>
        <strain evidence="15">GE5 / Orsay</strain>
    </source>
</reference>
<feature type="transmembrane region" description="Helical" evidence="9">
    <location>
        <begin position="101"/>
        <end position="129"/>
    </location>
</feature>
<feature type="transmembrane region" description="Helical" evidence="9">
    <location>
        <begin position="7"/>
        <end position="29"/>
    </location>
</feature>
<sequence>MKDRFKILLSPGVVIVFGLFLLMLLTYIYNSIPIFHHEGLAIYTENVWNASETAERERYGVLAAIWGSIYTSLIAVLISLPLSISYAIFIVDYAPRKVKEALIVLSDVMAGLPTVIYGIWGITFLVPFVRKFIMQPLHDYLSFVPLFSYPPVTGFSYLSAGILLGIMVTPFAAALIREAYQMVPFTYKEAIYSLGATKLEAARVLIGYIKPAIISSLILAFGRAIGETAAVSLVVGNTFSLSISLFSPGYTISSLIANQFGNAFLYEFMTPALFAAGLALLVIGLTVNMAGMYMLRRWERNVKV</sequence>
<organism evidence="12 14">
    <name type="scientific">Pyrococcus abyssi (strain GE5 / Orsay)</name>
    <dbReference type="NCBI Taxonomy" id="272844"/>
    <lineage>
        <taxon>Archaea</taxon>
        <taxon>Methanobacteriati</taxon>
        <taxon>Methanobacteriota</taxon>
        <taxon>Thermococci</taxon>
        <taxon>Thermococcales</taxon>
        <taxon>Thermococcaceae</taxon>
        <taxon>Pyrococcus</taxon>
    </lineage>
</organism>
<comment type="similarity">
    <text evidence="2 10">Belongs to the binding-protein-dependent transport system permease family. CysTW subfamily.</text>
</comment>
<dbReference type="EMBL" id="AJ248286">
    <property type="protein sequence ID" value="CAB49957.1"/>
    <property type="molecule type" value="Genomic_DNA"/>
</dbReference>
<evidence type="ECO:0000256" key="3">
    <source>
        <dbReference type="ARBA" id="ARBA00022448"/>
    </source>
</evidence>
<keyword evidence="3 9" id="KW-0813">Transport</keyword>
<keyword evidence="7 9" id="KW-1133">Transmembrane helix</keyword>
<dbReference type="InterPro" id="IPR000515">
    <property type="entry name" value="MetI-like"/>
</dbReference>
<gene>
    <name evidence="12" type="primary">pstC</name>
    <name evidence="12" type="ORF">PAB0698</name>
</gene>
<keyword evidence="6 9" id="KW-0812">Transmembrane</keyword>
<dbReference type="PANTHER" id="PTHR30425">
    <property type="entry name" value="PHOSPHATE TRANSPORT SYSTEM PERMEASE PROTEIN PST"/>
    <property type="match status" value="1"/>
</dbReference>
<dbReference type="EMBL" id="HE613800">
    <property type="protein sequence ID" value="CCE70456.1"/>
    <property type="molecule type" value="Genomic_DNA"/>
</dbReference>
<dbReference type="RefSeq" id="WP_010868164.1">
    <property type="nucleotide sequence ID" value="NC_000868.1"/>
</dbReference>
<reference evidence="12" key="1">
    <citation type="submission" date="1999-07" db="EMBL/GenBank/DDBJ databases">
        <authorList>
            <person name="Genoscope"/>
        </authorList>
    </citation>
    <scope>NUCLEOTIDE SEQUENCE</scope>
    <source>
        <strain evidence="12">Orsay</strain>
    </source>
</reference>
<dbReference type="eggNOG" id="arCOG00167">
    <property type="taxonomic scope" value="Archaea"/>
</dbReference>
<dbReference type="Proteomes" id="UP000000810">
    <property type="component" value="Chromosome"/>
</dbReference>
<dbReference type="GO" id="GO:0005886">
    <property type="term" value="C:plasma membrane"/>
    <property type="evidence" value="ECO:0007669"/>
    <property type="project" value="UniProtKB-SubCell"/>
</dbReference>
<evidence type="ECO:0000256" key="1">
    <source>
        <dbReference type="ARBA" id="ARBA00004651"/>
    </source>
</evidence>
<evidence type="ECO:0000259" key="11">
    <source>
        <dbReference type="PROSITE" id="PS50928"/>
    </source>
</evidence>
<reference evidence="12" key="3">
    <citation type="journal article" date="2001" name="Genome Res.">
        <title>Genome evolution at the genus level: comparison of three complete genomes of hyperthermophilic archaea.</title>
        <authorList>
            <person name="Lecompte O."/>
            <person name="Ripp R."/>
            <person name="Puzos-Barbe V."/>
            <person name="Duprat S."/>
            <person name="Heilig R."/>
            <person name="Dietrich J."/>
            <person name="Thierry J.C."/>
            <person name="Poch O."/>
        </authorList>
    </citation>
    <scope>NUCLEOTIDE SEQUENCE</scope>
    <source>
        <strain evidence="12">Orsay</strain>
    </source>
</reference>
<keyword evidence="4 10" id="KW-1003">Cell membrane</keyword>
<dbReference type="Gene3D" id="1.10.3720.10">
    <property type="entry name" value="MetI-like"/>
    <property type="match status" value="1"/>
</dbReference>
<dbReference type="AlphaFoldDB" id="Q9UZU9"/>
<dbReference type="CDD" id="cd06261">
    <property type="entry name" value="TM_PBP2"/>
    <property type="match status" value="1"/>
</dbReference>
<name>Q9UZU9_PYRAB</name>